<organism evidence="1 2">
    <name type="scientific">Bacteroides faecalis</name>
    <dbReference type="NCBI Taxonomy" id="2447885"/>
    <lineage>
        <taxon>Bacteria</taxon>
        <taxon>Pseudomonadati</taxon>
        <taxon>Bacteroidota</taxon>
        <taxon>Bacteroidia</taxon>
        <taxon>Bacteroidales</taxon>
        <taxon>Bacteroidaceae</taxon>
        <taxon>Bacteroides</taxon>
    </lineage>
</organism>
<name>A0A401LQV9_9BACE</name>
<evidence type="ECO:0000313" key="2">
    <source>
        <dbReference type="Proteomes" id="UP000288079"/>
    </source>
</evidence>
<evidence type="ECO:0000313" key="1">
    <source>
        <dbReference type="EMBL" id="GCB33884.1"/>
    </source>
</evidence>
<dbReference type="Gene3D" id="3.40.50.2000">
    <property type="entry name" value="Glycogen Phosphorylase B"/>
    <property type="match status" value="1"/>
</dbReference>
<protein>
    <recommendedName>
        <fullName evidence="3">Glycosyl transferase</fullName>
    </recommendedName>
</protein>
<dbReference type="Proteomes" id="UP000288079">
    <property type="component" value="Unassembled WGS sequence"/>
</dbReference>
<evidence type="ECO:0008006" key="3">
    <source>
        <dbReference type="Google" id="ProtNLM"/>
    </source>
</evidence>
<sequence length="387" mass="44650">MRVSEYKFIDEEKLYSNFREKQSSCESSLKIVLLGELAYNPERIYALEEAGHQLYGLWLPTPVFSFSAVGPLPFGHIEDIPLGSWKDGFAEIHPDVIYGMLNFGSVAFAYDVMRACPDIPFVWHFKEGPSVCLRNGVWDKLIYLYTHAAGKIFLNDMVKEWFKQFLPPTSGLSLVMDGDLPKMDNFKNDFSPKLSAQDGEIHTVIAGRMIGISDTDLKVFVNNNIHIHLYTENYYNDRARENIQRFRTAPNHFHVHPHVSADNWTKEFSQYDAGWLHCLKSNNSGDQLKMLWDDMNIPARISMYASAGLPVILYNNTGHIVATQDIATKLDIGIFFKDAQELSTKLKDRIRMQQLTDNMLHNRKLFSFDYYVPQLIQLFRDIIKMKI</sequence>
<comment type="caution">
    <text evidence="1">The sequence shown here is derived from an EMBL/GenBank/DDBJ whole genome shotgun (WGS) entry which is preliminary data.</text>
</comment>
<reference evidence="1 2" key="1">
    <citation type="submission" date="2018-10" db="EMBL/GenBank/DDBJ databases">
        <title>Draft Genome Sequence of Bacteroides sp. KCTC 15687.</title>
        <authorList>
            <person name="Yu S.Y."/>
            <person name="Kim J.S."/>
            <person name="Oh B.S."/>
            <person name="Park S.H."/>
            <person name="Kang S.W."/>
            <person name="Park J.E."/>
            <person name="Choi S.H."/>
            <person name="Han K.I."/>
            <person name="Lee K.C."/>
            <person name="Eom M.K."/>
            <person name="Suh M.K."/>
            <person name="Lee D.H."/>
            <person name="Yoon H."/>
            <person name="Kim B."/>
            <person name="Yang S.J."/>
            <person name="Lee J.S."/>
            <person name="Lee J.H."/>
        </authorList>
    </citation>
    <scope>NUCLEOTIDE SEQUENCE [LARGE SCALE GENOMIC DNA]</scope>
    <source>
        <strain evidence="1 2">KCTC 15687</strain>
    </source>
</reference>
<proteinExistence type="predicted"/>
<dbReference type="SUPFAM" id="SSF53756">
    <property type="entry name" value="UDP-Glycosyltransferase/glycogen phosphorylase"/>
    <property type="match status" value="1"/>
</dbReference>
<accession>A0A401LQV9</accession>
<dbReference type="AlphaFoldDB" id="A0A401LQV9"/>
<dbReference type="EMBL" id="BHWB01000002">
    <property type="protein sequence ID" value="GCB33884.1"/>
    <property type="molecule type" value="Genomic_DNA"/>
</dbReference>
<keyword evidence="2" id="KW-1185">Reference proteome</keyword>
<gene>
    <name evidence="1" type="ORF">KGMB02408_08290</name>
</gene>